<dbReference type="Proteomes" id="UP000289166">
    <property type="component" value="Unassembled WGS sequence"/>
</dbReference>
<dbReference type="Pfam" id="PF00302">
    <property type="entry name" value="CAT"/>
    <property type="match status" value="1"/>
</dbReference>
<comment type="caution">
    <text evidence="1">The sequence shown here is derived from an EMBL/GenBank/DDBJ whole genome shotgun (WGS) entry which is preliminary data.</text>
</comment>
<dbReference type="EMBL" id="RLII01000001">
    <property type="protein sequence ID" value="RXE60397.1"/>
    <property type="molecule type" value="Genomic_DNA"/>
</dbReference>
<dbReference type="RefSeq" id="WP_128705508.1">
    <property type="nucleotide sequence ID" value="NZ_RLII01000001.1"/>
</dbReference>
<dbReference type="SUPFAM" id="SSF52777">
    <property type="entry name" value="CoA-dependent acyltransferases"/>
    <property type="match status" value="1"/>
</dbReference>
<gene>
    <name evidence="1" type="ORF">EFD62_00195</name>
</gene>
<dbReference type="Gene3D" id="3.30.559.10">
    <property type="entry name" value="Chloramphenicol acetyltransferase-like domain"/>
    <property type="match status" value="1"/>
</dbReference>
<proteinExistence type="predicted"/>
<dbReference type="PANTHER" id="PTHR38474:SF1">
    <property type="entry name" value="SLR0299 PROTEIN"/>
    <property type="match status" value="1"/>
</dbReference>
<organism evidence="1 2">
    <name type="scientific">Acetivibrio mesophilus</name>
    <dbReference type="NCBI Taxonomy" id="2487273"/>
    <lineage>
        <taxon>Bacteria</taxon>
        <taxon>Bacillati</taxon>
        <taxon>Bacillota</taxon>
        <taxon>Clostridia</taxon>
        <taxon>Eubacteriales</taxon>
        <taxon>Oscillospiraceae</taxon>
        <taxon>Acetivibrio</taxon>
    </lineage>
</organism>
<dbReference type="OrthoDB" id="9801766at2"/>
<dbReference type="GO" id="GO:0008811">
    <property type="term" value="F:chloramphenicol O-acetyltransferase activity"/>
    <property type="evidence" value="ECO:0007669"/>
    <property type="project" value="InterPro"/>
</dbReference>
<dbReference type="InterPro" id="IPR023213">
    <property type="entry name" value="CAT-like_dom_sf"/>
</dbReference>
<dbReference type="AlphaFoldDB" id="A0A4Q0I8Q6"/>
<reference evidence="2" key="1">
    <citation type="submission" date="2018-11" db="EMBL/GenBank/DDBJ databases">
        <title>Genome sequencing of a novel mesophilic and cellulolytic organism within the genus Hungateiclostridium.</title>
        <authorList>
            <person name="Rettenmaier R."/>
            <person name="Liebl W."/>
            <person name="Zverlov V."/>
        </authorList>
    </citation>
    <scope>NUCLEOTIDE SEQUENCE [LARGE SCALE GENOMIC DNA]</scope>
    <source>
        <strain evidence="2">N2K1</strain>
    </source>
</reference>
<evidence type="ECO:0000313" key="1">
    <source>
        <dbReference type="EMBL" id="RXE60397.1"/>
    </source>
</evidence>
<dbReference type="InterPro" id="IPR001707">
    <property type="entry name" value="Cmp_AcTrfase"/>
</dbReference>
<name>A0A4Q0I8Q6_9FIRM</name>
<keyword evidence="2" id="KW-1185">Reference proteome</keyword>
<sequence length="215" mass="24904">MERRSVDMSTYKRKAHFDYFRTLAYPHVGVTADVDVTNLITFCKEKGYSFYLSFMHAAALAADSIGEFRQRICGDGIVEYDECGTSHTESVGDGTYCYCTLYHHMPFREYIRYAEAERQQCREKNSIEEDENVEGLYFISTLPWIPYSAIIQPTAGREDSNPRITWGKYQKDYAGRLMLPVTVLCHHALVDGIHLSRFYTNLDTEIHKIIEQSDF</sequence>
<keyword evidence="1" id="KW-0808">Transferase</keyword>
<dbReference type="PANTHER" id="PTHR38474">
    <property type="entry name" value="SLR0299 PROTEIN"/>
    <property type="match status" value="1"/>
</dbReference>
<accession>A0A4Q0I8Q6</accession>
<protein>
    <submittedName>
        <fullName evidence="1">Chloramphenicol acetyltransferase</fullName>
    </submittedName>
</protein>
<evidence type="ECO:0000313" key="2">
    <source>
        <dbReference type="Proteomes" id="UP000289166"/>
    </source>
</evidence>
<dbReference type="SMART" id="SM01059">
    <property type="entry name" value="CAT"/>
    <property type="match status" value="1"/>
</dbReference>